<organism evidence="1 2">
    <name type="scientific">Mycena pura</name>
    <dbReference type="NCBI Taxonomy" id="153505"/>
    <lineage>
        <taxon>Eukaryota</taxon>
        <taxon>Fungi</taxon>
        <taxon>Dikarya</taxon>
        <taxon>Basidiomycota</taxon>
        <taxon>Agaricomycotina</taxon>
        <taxon>Agaricomycetes</taxon>
        <taxon>Agaricomycetidae</taxon>
        <taxon>Agaricales</taxon>
        <taxon>Marasmiineae</taxon>
        <taxon>Mycenaceae</taxon>
        <taxon>Mycena</taxon>
    </lineage>
</organism>
<reference evidence="1" key="1">
    <citation type="submission" date="2023-03" db="EMBL/GenBank/DDBJ databases">
        <title>Massive genome expansion in bonnet fungi (Mycena s.s.) driven by repeated elements and novel gene families across ecological guilds.</title>
        <authorList>
            <consortium name="Lawrence Berkeley National Laboratory"/>
            <person name="Harder C.B."/>
            <person name="Miyauchi S."/>
            <person name="Viragh M."/>
            <person name="Kuo A."/>
            <person name="Thoen E."/>
            <person name="Andreopoulos B."/>
            <person name="Lu D."/>
            <person name="Skrede I."/>
            <person name="Drula E."/>
            <person name="Henrissat B."/>
            <person name="Morin E."/>
            <person name="Kohler A."/>
            <person name="Barry K."/>
            <person name="LaButti K."/>
            <person name="Morin E."/>
            <person name="Salamov A."/>
            <person name="Lipzen A."/>
            <person name="Mereny Z."/>
            <person name="Hegedus B."/>
            <person name="Baldrian P."/>
            <person name="Stursova M."/>
            <person name="Weitz H."/>
            <person name="Taylor A."/>
            <person name="Grigoriev I.V."/>
            <person name="Nagy L.G."/>
            <person name="Martin F."/>
            <person name="Kauserud H."/>
        </authorList>
    </citation>
    <scope>NUCLEOTIDE SEQUENCE</scope>
    <source>
        <strain evidence="1">9144</strain>
    </source>
</reference>
<comment type="caution">
    <text evidence="1">The sequence shown here is derived from an EMBL/GenBank/DDBJ whole genome shotgun (WGS) entry which is preliminary data.</text>
</comment>
<dbReference type="InterPro" id="IPR025533">
    <property type="entry name" value="DUF4419"/>
</dbReference>
<keyword evidence="2" id="KW-1185">Reference proteome</keyword>
<evidence type="ECO:0000313" key="1">
    <source>
        <dbReference type="EMBL" id="KAJ7195640.1"/>
    </source>
</evidence>
<evidence type="ECO:0000313" key="2">
    <source>
        <dbReference type="Proteomes" id="UP001219525"/>
    </source>
</evidence>
<dbReference type="PANTHER" id="PTHR31252:SF11">
    <property type="entry name" value="DUF4419 DOMAIN-CONTAINING PROTEIN"/>
    <property type="match status" value="1"/>
</dbReference>
<protein>
    <submittedName>
        <fullName evidence="1">Uncharacterized protein</fullName>
    </submittedName>
</protein>
<dbReference type="Pfam" id="PF14388">
    <property type="entry name" value="DUF4419"/>
    <property type="match status" value="1"/>
</dbReference>
<gene>
    <name evidence="1" type="ORF">GGX14DRAFT_474582</name>
</gene>
<sequence length="406" mass="45001">MPVTFSVANHPARPARLDAPDGLTGEQILHAASRNRYQDKIAEVLQFSLSGDSTLGPGSDRNLAVKIPRLQPKRNGFVGTVISAYNEHHALIIRPDDVWIAILCQFNFFVNANAELLRANFVAHEGKKELEITAEGSHYVIDFGAMARQMVDLIDKNIVDPALREWVLPAFTTTTVNDTTTSAVIMMATLKEFFAYKFSMIACGLPRVTLEGEKSDWVNILGRLEKLKEYGVETIAWYHLLHPVILRFVTAFDAPESQENIDFWTRVAHHHGGSGMSSYSGWINAFSVFSTEGAWLGHSLKKDLISTTAPEALTAKEFWAAYSDPRYSDLLLDGTPFHIVDTQMLPSGYAEVDVLLDDDGEKFECMMTAGMIGMKVSSSGDVGLSSSGQDDTVRPASGWWMFTKRV</sequence>
<proteinExistence type="predicted"/>
<dbReference type="PANTHER" id="PTHR31252">
    <property type="entry name" value="DUF4419 DOMAIN-CONTAINING PROTEIN"/>
    <property type="match status" value="1"/>
</dbReference>
<dbReference type="AlphaFoldDB" id="A0AAD6UZE7"/>
<accession>A0AAD6UZE7</accession>
<name>A0AAD6UZE7_9AGAR</name>
<dbReference type="EMBL" id="JARJCW010000089">
    <property type="protein sequence ID" value="KAJ7195640.1"/>
    <property type="molecule type" value="Genomic_DNA"/>
</dbReference>
<dbReference type="Proteomes" id="UP001219525">
    <property type="component" value="Unassembled WGS sequence"/>
</dbReference>